<dbReference type="InterPro" id="IPR013094">
    <property type="entry name" value="AB_hydrolase_3"/>
</dbReference>
<evidence type="ECO:0000313" key="5">
    <source>
        <dbReference type="Proteomes" id="UP000006072"/>
    </source>
</evidence>
<gene>
    <name evidence="4" type="ORF">MVAC_08914</name>
</gene>
<dbReference type="Proteomes" id="UP000006072">
    <property type="component" value="Unassembled WGS sequence"/>
</dbReference>
<comment type="caution">
    <text evidence="4">The sequence shown here is derived from an EMBL/GenBank/DDBJ whole genome shotgun (WGS) entry which is preliminary data.</text>
</comment>
<dbReference type="EMBL" id="ALQA01000014">
    <property type="protein sequence ID" value="EJZ10469.1"/>
    <property type="molecule type" value="Genomic_DNA"/>
</dbReference>
<dbReference type="PATRIC" id="fig|1194972.3.peg.1792"/>
<dbReference type="InterPro" id="IPR029058">
    <property type="entry name" value="AB_hydrolase_fold"/>
</dbReference>
<dbReference type="Pfam" id="PF07859">
    <property type="entry name" value="Abhydrolase_3"/>
    <property type="match status" value="1"/>
</dbReference>
<dbReference type="PANTHER" id="PTHR48081:SF30">
    <property type="entry name" value="ACETYL-HYDROLASE LIPR-RELATED"/>
    <property type="match status" value="1"/>
</dbReference>
<keyword evidence="2 4" id="KW-0378">Hydrolase</keyword>
<dbReference type="AlphaFoldDB" id="K0VHB7"/>
<evidence type="ECO:0000259" key="3">
    <source>
        <dbReference type="Pfam" id="PF07859"/>
    </source>
</evidence>
<feature type="domain" description="Alpha/beta hydrolase fold-3" evidence="3">
    <location>
        <begin position="82"/>
        <end position="281"/>
    </location>
</feature>
<protein>
    <submittedName>
        <fullName evidence="4">Alpha/beta hydrolase domain-containing protein</fullName>
    </submittedName>
</protein>
<keyword evidence="5" id="KW-1185">Reference proteome</keyword>
<dbReference type="GO" id="GO:0004806">
    <property type="term" value="F:triacylglycerol lipase activity"/>
    <property type="evidence" value="ECO:0007669"/>
    <property type="project" value="TreeGrafter"/>
</dbReference>
<accession>K0VHB7</accession>
<organism evidence="4 5">
    <name type="scientific">Mycolicibacterium vaccae ATCC 25954</name>
    <dbReference type="NCBI Taxonomy" id="1194972"/>
    <lineage>
        <taxon>Bacteria</taxon>
        <taxon>Bacillati</taxon>
        <taxon>Actinomycetota</taxon>
        <taxon>Actinomycetes</taxon>
        <taxon>Mycobacteriales</taxon>
        <taxon>Mycobacteriaceae</taxon>
        <taxon>Mycolicibacterium</taxon>
    </lineage>
</organism>
<dbReference type="PANTHER" id="PTHR48081">
    <property type="entry name" value="AB HYDROLASE SUPERFAMILY PROTEIN C4A8.06C"/>
    <property type="match status" value="1"/>
</dbReference>
<dbReference type="eggNOG" id="COG0657">
    <property type="taxonomic scope" value="Bacteria"/>
</dbReference>
<proteinExistence type="inferred from homology"/>
<dbReference type="RefSeq" id="WP_003930392.1">
    <property type="nucleotide sequence ID" value="NZ_JH814690.1"/>
</dbReference>
<evidence type="ECO:0000256" key="1">
    <source>
        <dbReference type="ARBA" id="ARBA00010515"/>
    </source>
</evidence>
<dbReference type="Gene3D" id="3.40.50.1820">
    <property type="entry name" value="alpha/beta hydrolase"/>
    <property type="match status" value="1"/>
</dbReference>
<dbReference type="InterPro" id="IPR050300">
    <property type="entry name" value="GDXG_lipolytic_enzyme"/>
</dbReference>
<evidence type="ECO:0000313" key="4">
    <source>
        <dbReference type="EMBL" id="EJZ10469.1"/>
    </source>
</evidence>
<dbReference type="SUPFAM" id="SSF53474">
    <property type="entry name" value="alpha/beta-Hydrolases"/>
    <property type="match status" value="1"/>
</dbReference>
<sequence>MGLSLADEDWTDADADALEYAEKELARVFGDGRRPLPLMRESLDDMMTSQGLADGVVVTEMSAGGVPALRVDAGAGDDSACVVWLHGGGYVMGSAHGYRGVAAAVSTACGHPVVVPDYRRAPENPFPAPLADAAAVMGWAAETFGDRWVLAGDSAGGGLTVASMIRARDERTPLPAAAVLVSPLADFTASGESFDVHADTDVAISRRSVKALAVAYLAGHDPRDPLVSPVFGQFDRLPETLILASDREVLLDDAKTLHYGMVRDGSRSTLSVYAGVCHAWTMFASSMPRAARAVDEIAGFVVGAIAAADAV</sequence>
<evidence type="ECO:0000256" key="2">
    <source>
        <dbReference type="ARBA" id="ARBA00022801"/>
    </source>
</evidence>
<reference evidence="4 5" key="1">
    <citation type="journal article" date="2012" name="J. Bacteriol.">
        <title>Complete Genome Sequence of Mycobacterium vaccae Type Strain ATCC 25954.</title>
        <authorList>
            <person name="Ho Y.S."/>
            <person name="Adroub S.A."/>
            <person name="Abadi M."/>
            <person name="Al Alwan B."/>
            <person name="Alkhateeb R."/>
            <person name="Gao G."/>
            <person name="Ragab A."/>
            <person name="Ali S."/>
            <person name="van Soolingen D."/>
            <person name="Bitter W."/>
            <person name="Pain A."/>
            <person name="Abdallah A.M."/>
        </authorList>
    </citation>
    <scope>NUCLEOTIDE SEQUENCE [LARGE SCALE GENOMIC DNA]</scope>
    <source>
        <strain evidence="4 5">ATCC 25954</strain>
    </source>
</reference>
<name>K0VHB7_MYCVA</name>
<comment type="similarity">
    <text evidence="1">Belongs to the 'GDXG' lipolytic enzyme family.</text>
</comment>
<dbReference type="HOGENOM" id="CLU_012494_13_1_11"/>